<dbReference type="InterPro" id="IPR021701">
    <property type="entry name" value="DUF3284"/>
</dbReference>
<comment type="caution">
    <text evidence="1">The sequence shown here is derived from an EMBL/GenBank/DDBJ whole genome shotgun (WGS) entry which is preliminary data.</text>
</comment>
<dbReference type="SUPFAM" id="SSF55961">
    <property type="entry name" value="Bet v1-like"/>
    <property type="match status" value="1"/>
</dbReference>
<dbReference type="Gene3D" id="3.30.530.20">
    <property type="match status" value="1"/>
</dbReference>
<dbReference type="Pfam" id="PF11687">
    <property type="entry name" value="DUF3284"/>
    <property type="match status" value="1"/>
</dbReference>
<dbReference type="InterPro" id="IPR023393">
    <property type="entry name" value="START-like_dom_sf"/>
</dbReference>
<proteinExistence type="predicted"/>
<evidence type="ECO:0000313" key="2">
    <source>
        <dbReference type="Proteomes" id="UP001597249"/>
    </source>
</evidence>
<protein>
    <submittedName>
        <fullName evidence="1">DUF3284 domain-containing protein</fullName>
    </submittedName>
</protein>
<evidence type="ECO:0000313" key="1">
    <source>
        <dbReference type="EMBL" id="MFD1393104.1"/>
    </source>
</evidence>
<name>A0ABW4B7V6_9LACO</name>
<gene>
    <name evidence="1" type="ORF">ACFQ3L_05785</name>
</gene>
<dbReference type="Proteomes" id="UP001597249">
    <property type="component" value="Unassembled WGS sequence"/>
</dbReference>
<sequence>MAKTMAYTYEMAQPVAAVYATIMASQLAYFNSRNAGIHELAVGTAVTTTLRTKTDKAPVAAMMTVTALIPERTFTLKVSYAAGEITTTYQLSPTARGTKVTYSETNTFKKRNFERSFSWVGWAYTLLYRHNIKKRMQWIEQSAAGESKVGDSNDAANI</sequence>
<accession>A0ABW4B7V6</accession>
<organism evidence="1 2">
    <name type="scientific">Lacticaseibacillus jixianensis</name>
    <dbReference type="NCBI Taxonomy" id="2486012"/>
    <lineage>
        <taxon>Bacteria</taxon>
        <taxon>Bacillati</taxon>
        <taxon>Bacillota</taxon>
        <taxon>Bacilli</taxon>
        <taxon>Lactobacillales</taxon>
        <taxon>Lactobacillaceae</taxon>
        <taxon>Lacticaseibacillus</taxon>
    </lineage>
</organism>
<dbReference type="RefSeq" id="WP_164510662.1">
    <property type="nucleotide sequence ID" value="NZ_JBHTMO010000015.1"/>
</dbReference>
<keyword evidence="2" id="KW-1185">Reference proteome</keyword>
<dbReference type="EMBL" id="JBHTMO010000015">
    <property type="protein sequence ID" value="MFD1393104.1"/>
    <property type="molecule type" value="Genomic_DNA"/>
</dbReference>
<reference evidence="2" key="1">
    <citation type="journal article" date="2019" name="Int. J. Syst. Evol. Microbiol.">
        <title>The Global Catalogue of Microorganisms (GCM) 10K type strain sequencing project: providing services to taxonomists for standard genome sequencing and annotation.</title>
        <authorList>
            <consortium name="The Broad Institute Genomics Platform"/>
            <consortium name="The Broad Institute Genome Sequencing Center for Infectious Disease"/>
            <person name="Wu L."/>
            <person name="Ma J."/>
        </authorList>
    </citation>
    <scope>NUCLEOTIDE SEQUENCE [LARGE SCALE GENOMIC DNA]</scope>
    <source>
        <strain evidence="2">CCM 8911</strain>
    </source>
</reference>